<keyword evidence="1" id="KW-0479">Metal-binding</keyword>
<dbReference type="VEuPathDB" id="FungiDB:FOXG_12484"/>
<dbReference type="PROSITE" id="PS51635">
    <property type="entry name" value="PNPLA"/>
    <property type="match status" value="1"/>
</dbReference>
<dbReference type="InterPro" id="IPR002641">
    <property type="entry name" value="PNPLA_dom"/>
</dbReference>
<dbReference type="AlphaFoldDB" id="A0A0J9VS42"/>
<dbReference type="GeneID" id="28953816"/>
<feature type="domain" description="PNPLA" evidence="9">
    <location>
        <begin position="206"/>
        <end position="410"/>
    </location>
</feature>
<dbReference type="GO" id="GO:0016042">
    <property type="term" value="P:lipid catabolic process"/>
    <property type="evidence" value="ECO:0007669"/>
    <property type="project" value="UniProtKB-UniRule"/>
</dbReference>
<feature type="short sequence motif" description="DGA/G" evidence="6">
    <location>
        <begin position="397"/>
        <end position="399"/>
    </location>
</feature>
<dbReference type="KEGG" id="fox:FOXG_12484"/>
<evidence type="ECO:0000313" key="10">
    <source>
        <dbReference type="EMBL" id="KNB13799.1"/>
    </source>
</evidence>
<dbReference type="GO" id="GO:0019369">
    <property type="term" value="P:arachidonate metabolic process"/>
    <property type="evidence" value="ECO:0007669"/>
    <property type="project" value="TreeGrafter"/>
</dbReference>
<dbReference type="GO" id="GO:0008270">
    <property type="term" value="F:zinc ion binding"/>
    <property type="evidence" value="ECO:0007669"/>
    <property type="project" value="UniProtKB-KW"/>
</dbReference>
<keyword evidence="3" id="KW-0862">Zinc</keyword>
<feature type="region of interest" description="Disordered" evidence="7">
    <location>
        <begin position="619"/>
        <end position="644"/>
    </location>
</feature>
<proteinExistence type="predicted"/>
<evidence type="ECO:0000313" key="11">
    <source>
        <dbReference type="Proteomes" id="UP000009097"/>
    </source>
</evidence>
<dbReference type="GO" id="GO:0046486">
    <property type="term" value="P:glycerolipid metabolic process"/>
    <property type="evidence" value="ECO:0007669"/>
    <property type="project" value="UniProtKB-ARBA"/>
</dbReference>
<dbReference type="GO" id="GO:0016020">
    <property type="term" value="C:membrane"/>
    <property type="evidence" value="ECO:0007669"/>
    <property type="project" value="TreeGrafter"/>
</dbReference>
<gene>
    <name evidence="10" type="ORF">FOXG_12484</name>
</gene>
<evidence type="ECO:0008006" key="12">
    <source>
        <dbReference type="Google" id="ProtNLM"/>
    </source>
</evidence>
<dbReference type="GO" id="GO:0047499">
    <property type="term" value="F:calcium-independent phospholipase A2 activity"/>
    <property type="evidence" value="ECO:0007669"/>
    <property type="project" value="TreeGrafter"/>
</dbReference>
<keyword evidence="4 6" id="KW-0443">Lipid metabolism</keyword>
<sequence length="644" mass="72649">MEPYDFIQASRLINPVADGLSWHLINFMKEFKTPREFRNHAVPLIASSFILDHFPPGMHLFDPRQVFRVLYKDSCHKAIEGLETSPIGSVELAKAVSWMGCSFSSQFVEIQAAGSSRDWHEQQLAKRKDILSQFKSEDTCFSCIRRRPQYTLPCGHMICQVCVRIFSSTSITDPWLVEVKACPVCTAPTHDLTIRLVPDTSRLRVLSIDGGGIRGAAPLGFLKALEDEVGIPNFAIQRHFDVKFGTSSDYLKMFANKAFPPRSCILRFMSKVPLLSTFTRLTLFFFTLLTDSKYSANGLESLLMDTYGLHRGITDCSFASHIGSHVGVTLTRARDGAGFIATNYNQAGCRPEILDYSHLPSGCGQQAVKWWEVLRAATSAPYYFDGKRVSGHGIYQDGGLAFNNPASIALREAVALTPDGAEPSILLSLGTGSSAPLRKYLSIVYETFPFRVGRALWHRVSSRTSWDTLVGHRRSDSKCNLYRLDDDSEQENPLLDDVTQIDPVHQKAKEIAKGSPILPSLACSFSSALFYFQLDESHPTFFRNGRYECTFAAPVNPYFSKVHQFLSPKTLHRIDERFPLAKKPTDELYQNTRALNLLPYQPFSIQWLVRRQKLDATFGTPEHKKRNNRETLESPSSKRLRVRY</sequence>
<dbReference type="Pfam" id="PF01734">
    <property type="entry name" value="Patatin"/>
    <property type="match status" value="1"/>
</dbReference>
<dbReference type="SUPFAM" id="SSF57850">
    <property type="entry name" value="RING/U-box"/>
    <property type="match status" value="1"/>
</dbReference>
<dbReference type="InterPro" id="IPR017907">
    <property type="entry name" value="Znf_RING_CS"/>
</dbReference>
<reference evidence="10" key="1">
    <citation type="submission" date="2007-04" db="EMBL/GenBank/DDBJ databases">
        <authorList>
            <consortium name="The Broad Institute Genome Sequencing Platform"/>
            <person name="Birren B."/>
            <person name="Lander E."/>
            <person name="Galagan J."/>
            <person name="Nusbaum C."/>
            <person name="Devon K."/>
            <person name="Ma L.-J."/>
            <person name="Jaffe D."/>
            <person name="Butler J."/>
            <person name="Alvarez P."/>
            <person name="Gnerre S."/>
            <person name="Grabherr M."/>
            <person name="Kleber M."/>
            <person name="Mauceli E."/>
            <person name="Brockman W."/>
            <person name="MacCallum I.A."/>
            <person name="Young S."/>
            <person name="LaButti K."/>
            <person name="DeCaprio D."/>
            <person name="Crawford M."/>
            <person name="Koehrsen M."/>
            <person name="Engels R."/>
            <person name="Montgomery P."/>
            <person name="Pearson M."/>
            <person name="Howarth C."/>
            <person name="Larson L."/>
            <person name="White J."/>
            <person name="O'Leary S."/>
            <person name="Kodira C."/>
            <person name="Zeng Q."/>
            <person name="Yandava C."/>
            <person name="Alvarado L."/>
            <person name="Kistler C."/>
            <person name="Shim W.-B."/>
            <person name="Kang S."/>
            <person name="Woloshuk C."/>
        </authorList>
    </citation>
    <scope>NUCLEOTIDE SEQUENCE</scope>
    <source>
        <strain evidence="10">4287</strain>
    </source>
</reference>
<dbReference type="PROSITE" id="PS00518">
    <property type="entry name" value="ZF_RING_1"/>
    <property type="match status" value="1"/>
</dbReference>
<evidence type="ECO:0000256" key="7">
    <source>
        <dbReference type="SAM" id="MobiDB-lite"/>
    </source>
</evidence>
<dbReference type="InterPro" id="IPR001841">
    <property type="entry name" value="Znf_RING"/>
</dbReference>
<dbReference type="InterPro" id="IPR016035">
    <property type="entry name" value="Acyl_Trfase/lysoPLipase"/>
</dbReference>
<dbReference type="RefSeq" id="XP_018251844.1">
    <property type="nucleotide sequence ID" value="XM_018392278.1"/>
</dbReference>
<keyword evidence="2 5" id="KW-0863">Zinc-finger</keyword>
<protein>
    <recommendedName>
        <fullName evidence="12">PNPLA domain-containing protein</fullName>
    </recommendedName>
</protein>
<evidence type="ECO:0000259" key="9">
    <source>
        <dbReference type="PROSITE" id="PS51635"/>
    </source>
</evidence>
<feature type="short sequence motif" description="GXGXXG" evidence="6">
    <location>
        <begin position="210"/>
        <end position="215"/>
    </location>
</feature>
<evidence type="ECO:0000256" key="2">
    <source>
        <dbReference type="ARBA" id="ARBA00022771"/>
    </source>
</evidence>
<dbReference type="Proteomes" id="UP000009097">
    <property type="component" value="Unassembled WGS sequence"/>
</dbReference>
<dbReference type="SUPFAM" id="SSF52151">
    <property type="entry name" value="FabD/lysophospholipase-like"/>
    <property type="match status" value="1"/>
</dbReference>
<dbReference type="PANTHER" id="PTHR24185">
    <property type="entry name" value="CALCIUM-INDEPENDENT PHOSPHOLIPASE A2-GAMMA"/>
    <property type="match status" value="1"/>
</dbReference>
<evidence type="ECO:0000256" key="3">
    <source>
        <dbReference type="ARBA" id="ARBA00022833"/>
    </source>
</evidence>
<evidence type="ECO:0000256" key="1">
    <source>
        <dbReference type="ARBA" id="ARBA00022723"/>
    </source>
</evidence>
<dbReference type="PANTHER" id="PTHR24185:SF8">
    <property type="entry name" value="PNPLA DOMAIN-CONTAINING PROTEIN"/>
    <property type="match status" value="1"/>
</dbReference>
<dbReference type="InterPro" id="IPR013083">
    <property type="entry name" value="Znf_RING/FYVE/PHD"/>
</dbReference>
<dbReference type="PROSITE" id="PS50089">
    <property type="entry name" value="ZF_RING_2"/>
    <property type="match status" value="1"/>
</dbReference>
<dbReference type="Gene3D" id="3.30.40.10">
    <property type="entry name" value="Zinc/RING finger domain, C3HC4 (zinc finger)"/>
    <property type="match status" value="1"/>
</dbReference>
<comment type="caution">
    <text evidence="6">Lacks conserved residue(s) required for the propagation of feature annotation.</text>
</comment>
<dbReference type="OrthoDB" id="4766886at2759"/>
<keyword evidence="6" id="KW-0378">Hydrolase</keyword>
<name>A0A0J9VS42_FUSO4</name>
<accession>A0A0J9VS42</accession>
<feature type="domain" description="RING-type" evidence="8">
    <location>
        <begin position="140"/>
        <end position="186"/>
    </location>
</feature>
<dbReference type="EMBL" id="DS231713">
    <property type="protein sequence ID" value="KNB13799.1"/>
    <property type="molecule type" value="Genomic_DNA"/>
</dbReference>
<keyword evidence="6" id="KW-0442">Lipid degradation</keyword>
<dbReference type="CDD" id="cd07199">
    <property type="entry name" value="Pat17_PNPLA8_PNPLA9_like"/>
    <property type="match status" value="1"/>
</dbReference>
<organism evidence="10 11">
    <name type="scientific">Fusarium oxysporum f. sp. lycopersici (strain 4287 / CBS 123668 / FGSC 9935 / NRRL 34936)</name>
    <name type="common">Fusarium vascular wilt of tomato</name>
    <dbReference type="NCBI Taxonomy" id="426428"/>
    <lineage>
        <taxon>Eukaryota</taxon>
        <taxon>Fungi</taxon>
        <taxon>Dikarya</taxon>
        <taxon>Ascomycota</taxon>
        <taxon>Pezizomycotina</taxon>
        <taxon>Sordariomycetes</taxon>
        <taxon>Hypocreomycetidae</taxon>
        <taxon>Hypocreales</taxon>
        <taxon>Nectriaceae</taxon>
        <taxon>Fusarium</taxon>
        <taxon>Fusarium oxysporum species complex</taxon>
    </lineage>
</organism>
<evidence type="ECO:0000259" key="8">
    <source>
        <dbReference type="PROSITE" id="PS50089"/>
    </source>
</evidence>
<evidence type="ECO:0000256" key="6">
    <source>
        <dbReference type="PROSITE-ProRule" id="PRU01161"/>
    </source>
</evidence>
<feature type="active site" description="Nucleophile" evidence="6">
    <location>
        <position position="247"/>
    </location>
</feature>
<evidence type="ECO:0000256" key="4">
    <source>
        <dbReference type="ARBA" id="ARBA00023098"/>
    </source>
</evidence>
<dbReference type="Gene3D" id="3.40.1090.10">
    <property type="entry name" value="Cytosolic phospholipase A2 catalytic domain"/>
    <property type="match status" value="1"/>
</dbReference>
<reference evidence="10" key="2">
    <citation type="journal article" date="2010" name="Nature">
        <title>Comparative genomics reveals mobile pathogenicity chromosomes in Fusarium.</title>
        <authorList>
            <person name="Ma L.J."/>
            <person name="van der Does H.C."/>
            <person name="Borkovich K.A."/>
            <person name="Coleman J.J."/>
            <person name="Daboussi M.J."/>
            <person name="Di Pietro A."/>
            <person name="Dufresne M."/>
            <person name="Freitag M."/>
            <person name="Grabherr M."/>
            <person name="Henrissat B."/>
            <person name="Houterman P.M."/>
            <person name="Kang S."/>
            <person name="Shim W.B."/>
            <person name="Woloshuk C."/>
            <person name="Xie X."/>
            <person name="Xu J.R."/>
            <person name="Antoniw J."/>
            <person name="Baker S.E."/>
            <person name="Bluhm B.H."/>
            <person name="Breakspear A."/>
            <person name="Brown D.W."/>
            <person name="Butchko R.A."/>
            <person name="Chapman S."/>
            <person name="Coulson R."/>
            <person name="Coutinho P.M."/>
            <person name="Danchin E.G."/>
            <person name="Diener A."/>
            <person name="Gale L.R."/>
            <person name="Gardiner D.M."/>
            <person name="Goff S."/>
            <person name="Hammond-Kosack K.E."/>
            <person name="Hilburn K."/>
            <person name="Hua-Van A."/>
            <person name="Jonkers W."/>
            <person name="Kazan K."/>
            <person name="Kodira C.D."/>
            <person name="Koehrsen M."/>
            <person name="Kumar L."/>
            <person name="Lee Y.H."/>
            <person name="Li L."/>
            <person name="Manners J.M."/>
            <person name="Miranda-Saavedra D."/>
            <person name="Mukherjee M."/>
            <person name="Park G."/>
            <person name="Park J."/>
            <person name="Park S.Y."/>
            <person name="Proctor R.H."/>
            <person name="Regev A."/>
            <person name="Ruiz-Roldan M.C."/>
            <person name="Sain D."/>
            <person name="Sakthikumar S."/>
            <person name="Sykes S."/>
            <person name="Schwartz D.C."/>
            <person name="Turgeon B.G."/>
            <person name="Wapinski I."/>
            <person name="Yoder O."/>
            <person name="Young S."/>
            <person name="Zeng Q."/>
            <person name="Zhou S."/>
            <person name="Galagan J."/>
            <person name="Cuomo C.A."/>
            <person name="Kistler H.C."/>
            <person name="Rep M."/>
        </authorList>
    </citation>
    <scope>NUCLEOTIDE SEQUENCE [LARGE SCALE GENOMIC DNA]</scope>
    <source>
        <strain evidence="10">4287</strain>
    </source>
</reference>
<evidence type="ECO:0000256" key="5">
    <source>
        <dbReference type="PROSITE-ProRule" id="PRU00175"/>
    </source>
</evidence>
<feature type="active site" description="Proton acceptor" evidence="6">
    <location>
        <position position="397"/>
    </location>
</feature>